<protein>
    <submittedName>
        <fullName evidence="2">Uncharacterized protein</fullName>
    </submittedName>
</protein>
<dbReference type="Proteomes" id="UP001152484">
    <property type="component" value="Unassembled WGS sequence"/>
</dbReference>
<proteinExistence type="predicted"/>
<comment type="caution">
    <text evidence="2">The sequence shown here is derived from an EMBL/GenBank/DDBJ whole genome shotgun (WGS) entry which is preliminary data.</text>
</comment>
<feature type="region of interest" description="Disordered" evidence="1">
    <location>
        <begin position="183"/>
        <end position="249"/>
    </location>
</feature>
<dbReference type="AlphaFoldDB" id="A0A9P1E5A3"/>
<evidence type="ECO:0000256" key="1">
    <source>
        <dbReference type="SAM" id="MobiDB-lite"/>
    </source>
</evidence>
<reference evidence="2" key="1">
    <citation type="submission" date="2022-07" db="EMBL/GenBank/DDBJ databases">
        <authorList>
            <person name="Macas J."/>
            <person name="Novak P."/>
            <person name="Neumann P."/>
        </authorList>
    </citation>
    <scope>NUCLEOTIDE SEQUENCE</scope>
</reference>
<name>A0A9P1E5A3_CUSEU</name>
<gene>
    <name evidence="2" type="ORF">CEURO_LOCUS7218</name>
</gene>
<accession>A0A9P1E5A3</accession>
<sequence>MDKRLATDSLPNQNMYDDWRTKDVWDELSMTQSVDDQKGSSDKSSSSGDEEETLICLYGMHHVENFSNDCSMAGTTSNDNDEVLSSSSNNSFHSSCSSVDMEALLLQFENFQKDHLLLMNENCRLQVNLIVAQAQMGEVIKRNDFLELENFSLKERLSSLTTPISEEIHHNWKNTRLGFTPLSKPFEDSPKYSPITKPTTDPQDTRNSNHQQPHSQTLSKKRTQSSSRPKSKLPYNFNFLNNQPNQRLDWQPINKTNNLSQKKLITSNAHIPSPPHTRNNDHKHIAFSNGNINPNGYRPISSNSNGPKLVWMPKRIQGKMPTNLWAVTQNQ</sequence>
<feature type="compositionally biased region" description="Polar residues" evidence="1">
    <location>
        <begin position="196"/>
        <end position="228"/>
    </location>
</feature>
<feature type="compositionally biased region" description="Polar residues" evidence="1">
    <location>
        <begin position="238"/>
        <end position="249"/>
    </location>
</feature>
<dbReference type="EMBL" id="CAMAPE010000011">
    <property type="protein sequence ID" value="CAH9079749.1"/>
    <property type="molecule type" value="Genomic_DNA"/>
</dbReference>
<evidence type="ECO:0000313" key="2">
    <source>
        <dbReference type="EMBL" id="CAH9079749.1"/>
    </source>
</evidence>
<feature type="region of interest" description="Disordered" evidence="1">
    <location>
        <begin position="30"/>
        <end position="49"/>
    </location>
</feature>
<evidence type="ECO:0000313" key="3">
    <source>
        <dbReference type="Proteomes" id="UP001152484"/>
    </source>
</evidence>
<keyword evidence="3" id="KW-1185">Reference proteome</keyword>
<organism evidence="2 3">
    <name type="scientific">Cuscuta europaea</name>
    <name type="common">European dodder</name>
    <dbReference type="NCBI Taxonomy" id="41803"/>
    <lineage>
        <taxon>Eukaryota</taxon>
        <taxon>Viridiplantae</taxon>
        <taxon>Streptophyta</taxon>
        <taxon>Embryophyta</taxon>
        <taxon>Tracheophyta</taxon>
        <taxon>Spermatophyta</taxon>
        <taxon>Magnoliopsida</taxon>
        <taxon>eudicotyledons</taxon>
        <taxon>Gunneridae</taxon>
        <taxon>Pentapetalae</taxon>
        <taxon>asterids</taxon>
        <taxon>lamiids</taxon>
        <taxon>Solanales</taxon>
        <taxon>Convolvulaceae</taxon>
        <taxon>Cuscuteae</taxon>
        <taxon>Cuscuta</taxon>
        <taxon>Cuscuta subgen. Cuscuta</taxon>
    </lineage>
</organism>